<dbReference type="Proteomes" id="UP000828390">
    <property type="component" value="Unassembled WGS sequence"/>
</dbReference>
<evidence type="ECO:0000313" key="1">
    <source>
        <dbReference type="EMBL" id="KAH3826226.1"/>
    </source>
</evidence>
<dbReference type="AlphaFoldDB" id="A0A9D4H397"/>
<organism evidence="1 2">
    <name type="scientific">Dreissena polymorpha</name>
    <name type="common">Zebra mussel</name>
    <name type="synonym">Mytilus polymorpha</name>
    <dbReference type="NCBI Taxonomy" id="45954"/>
    <lineage>
        <taxon>Eukaryota</taxon>
        <taxon>Metazoa</taxon>
        <taxon>Spiralia</taxon>
        <taxon>Lophotrochozoa</taxon>
        <taxon>Mollusca</taxon>
        <taxon>Bivalvia</taxon>
        <taxon>Autobranchia</taxon>
        <taxon>Heteroconchia</taxon>
        <taxon>Euheterodonta</taxon>
        <taxon>Imparidentia</taxon>
        <taxon>Neoheterodontei</taxon>
        <taxon>Myida</taxon>
        <taxon>Dreissenoidea</taxon>
        <taxon>Dreissenidae</taxon>
        <taxon>Dreissena</taxon>
    </lineage>
</organism>
<sequence length="58" mass="6668">MSDQWNSAAMESAKRLQRWIQRWILHAFSKNRRFSITSHLAGSTVAGLTRGPRKLIPC</sequence>
<reference evidence="1" key="2">
    <citation type="submission" date="2020-11" db="EMBL/GenBank/DDBJ databases">
        <authorList>
            <person name="McCartney M.A."/>
            <person name="Auch B."/>
            <person name="Kono T."/>
            <person name="Mallez S."/>
            <person name="Becker A."/>
            <person name="Gohl D.M."/>
            <person name="Silverstein K.A.T."/>
            <person name="Koren S."/>
            <person name="Bechman K.B."/>
            <person name="Herman A."/>
            <person name="Abrahante J.E."/>
            <person name="Garbe J."/>
        </authorList>
    </citation>
    <scope>NUCLEOTIDE SEQUENCE</scope>
    <source>
        <strain evidence="1">Duluth1</strain>
        <tissue evidence="1">Whole animal</tissue>
    </source>
</reference>
<dbReference type="EMBL" id="JAIWYP010000005">
    <property type="protein sequence ID" value="KAH3826226.1"/>
    <property type="molecule type" value="Genomic_DNA"/>
</dbReference>
<reference evidence="1" key="1">
    <citation type="journal article" date="2019" name="bioRxiv">
        <title>The Genome of the Zebra Mussel, Dreissena polymorpha: A Resource for Invasive Species Research.</title>
        <authorList>
            <person name="McCartney M.A."/>
            <person name="Auch B."/>
            <person name="Kono T."/>
            <person name="Mallez S."/>
            <person name="Zhang Y."/>
            <person name="Obille A."/>
            <person name="Becker A."/>
            <person name="Abrahante J.E."/>
            <person name="Garbe J."/>
            <person name="Badalamenti J.P."/>
            <person name="Herman A."/>
            <person name="Mangelson H."/>
            <person name="Liachko I."/>
            <person name="Sullivan S."/>
            <person name="Sone E.D."/>
            <person name="Koren S."/>
            <person name="Silverstein K.A.T."/>
            <person name="Beckman K.B."/>
            <person name="Gohl D.M."/>
        </authorList>
    </citation>
    <scope>NUCLEOTIDE SEQUENCE</scope>
    <source>
        <strain evidence="1">Duluth1</strain>
        <tissue evidence="1">Whole animal</tissue>
    </source>
</reference>
<comment type="caution">
    <text evidence="1">The sequence shown here is derived from an EMBL/GenBank/DDBJ whole genome shotgun (WGS) entry which is preliminary data.</text>
</comment>
<evidence type="ECO:0000313" key="2">
    <source>
        <dbReference type="Proteomes" id="UP000828390"/>
    </source>
</evidence>
<gene>
    <name evidence="1" type="ORF">DPMN_128122</name>
</gene>
<name>A0A9D4H397_DREPO</name>
<keyword evidence="2" id="KW-1185">Reference proteome</keyword>
<proteinExistence type="predicted"/>
<protein>
    <submittedName>
        <fullName evidence="1">Uncharacterized protein</fullName>
    </submittedName>
</protein>
<accession>A0A9D4H397</accession>